<evidence type="ECO:0000256" key="4">
    <source>
        <dbReference type="ARBA" id="ARBA00022723"/>
    </source>
</evidence>
<dbReference type="InterPro" id="IPR036396">
    <property type="entry name" value="Cyt_P450_sf"/>
</dbReference>
<gene>
    <name evidence="11" type="ORF">OXD698_LOCUS13357</name>
</gene>
<comment type="cofactor">
    <cofactor evidence="1 9">
        <name>heme</name>
        <dbReference type="ChEBI" id="CHEBI:30413"/>
    </cofactor>
</comment>
<keyword evidence="4 9" id="KW-0479">Metal-binding</keyword>
<dbReference type="FunFam" id="1.10.630.10:FF:000182">
    <property type="entry name" value="Cytochrome P450 3A4"/>
    <property type="match status" value="1"/>
</dbReference>
<organism evidence="11 12">
    <name type="scientific">Adineta steineri</name>
    <dbReference type="NCBI Taxonomy" id="433720"/>
    <lineage>
        <taxon>Eukaryota</taxon>
        <taxon>Metazoa</taxon>
        <taxon>Spiralia</taxon>
        <taxon>Gnathifera</taxon>
        <taxon>Rotifera</taxon>
        <taxon>Eurotatoria</taxon>
        <taxon>Bdelloidea</taxon>
        <taxon>Adinetida</taxon>
        <taxon>Adinetidae</taxon>
        <taxon>Adineta</taxon>
    </lineage>
</organism>
<keyword evidence="6 9" id="KW-0408">Iron</keyword>
<accession>A0A818VVX7</accession>
<dbReference type="InterPro" id="IPR002402">
    <property type="entry name" value="Cyt_P450_E_grp-II"/>
</dbReference>
<dbReference type="PROSITE" id="PS00086">
    <property type="entry name" value="CYTOCHROME_P450"/>
    <property type="match status" value="1"/>
</dbReference>
<dbReference type="GO" id="GO:0020037">
    <property type="term" value="F:heme binding"/>
    <property type="evidence" value="ECO:0007669"/>
    <property type="project" value="InterPro"/>
</dbReference>
<dbReference type="SUPFAM" id="SSF48264">
    <property type="entry name" value="Cytochrome P450"/>
    <property type="match status" value="1"/>
</dbReference>
<dbReference type="PRINTS" id="PR00464">
    <property type="entry name" value="EP450II"/>
</dbReference>
<evidence type="ECO:0000256" key="5">
    <source>
        <dbReference type="ARBA" id="ARBA00023002"/>
    </source>
</evidence>
<protein>
    <recommendedName>
        <fullName evidence="13">Cytochrome P450</fullName>
    </recommendedName>
</protein>
<dbReference type="InterPro" id="IPR001128">
    <property type="entry name" value="Cyt_P450"/>
</dbReference>
<feature type="binding site" description="axial binding residue" evidence="9">
    <location>
        <position position="452"/>
    </location>
    <ligand>
        <name>heme</name>
        <dbReference type="ChEBI" id="CHEBI:30413"/>
    </ligand>
    <ligandPart>
        <name>Fe</name>
        <dbReference type="ChEBI" id="CHEBI:18248"/>
    </ligandPart>
</feature>
<evidence type="ECO:0000256" key="3">
    <source>
        <dbReference type="ARBA" id="ARBA00022617"/>
    </source>
</evidence>
<dbReference type="Gene3D" id="1.10.630.10">
    <property type="entry name" value="Cytochrome P450"/>
    <property type="match status" value="1"/>
</dbReference>
<evidence type="ECO:0000256" key="9">
    <source>
        <dbReference type="PIRSR" id="PIRSR602402-1"/>
    </source>
</evidence>
<dbReference type="GO" id="GO:0005506">
    <property type="term" value="F:iron ion binding"/>
    <property type="evidence" value="ECO:0007669"/>
    <property type="project" value="InterPro"/>
</dbReference>
<dbReference type="GO" id="GO:0016705">
    <property type="term" value="F:oxidoreductase activity, acting on paired donors, with incorporation or reduction of molecular oxygen"/>
    <property type="evidence" value="ECO:0007669"/>
    <property type="project" value="InterPro"/>
</dbReference>
<evidence type="ECO:0000313" key="12">
    <source>
        <dbReference type="Proteomes" id="UP000663844"/>
    </source>
</evidence>
<evidence type="ECO:0008006" key="13">
    <source>
        <dbReference type="Google" id="ProtNLM"/>
    </source>
</evidence>
<dbReference type="PANTHER" id="PTHR24302:SF15">
    <property type="entry name" value="FATTY-ACID PEROXYGENASE"/>
    <property type="match status" value="1"/>
</dbReference>
<comment type="similarity">
    <text evidence="2 10">Belongs to the cytochrome P450 family.</text>
</comment>
<evidence type="ECO:0000256" key="1">
    <source>
        <dbReference type="ARBA" id="ARBA00001971"/>
    </source>
</evidence>
<evidence type="ECO:0000256" key="10">
    <source>
        <dbReference type="RuleBase" id="RU000461"/>
    </source>
</evidence>
<dbReference type="InterPro" id="IPR050705">
    <property type="entry name" value="Cytochrome_P450_3A"/>
</dbReference>
<dbReference type="InterPro" id="IPR017972">
    <property type="entry name" value="Cyt_P450_CS"/>
</dbReference>
<comment type="caution">
    <text evidence="11">The sequence shown here is derived from an EMBL/GenBank/DDBJ whole genome shotgun (WGS) entry which is preliminary data.</text>
</comment>
<keyword evidence="5 10" id="KW-0560">Oxidoreductase</keyword>
<dbReference type="PANTHER" id="PTHR24302">
    <property type="entry name" value="CYTOCHROME P450 FAMILY 3"/>
    <property type="match status" value="1"/>
</dbReference>
<dbReference type="Proteomes" id="UP000663844">
    <property type="component" value="Unassembled WGS sequence"/>
</dbReference>
<reference evidence="11" key="1">
    <citation type="submission" date="2021-02" db="EMBL/GenBank/DDBJ databases">
        <authorList>
            <person name="Nowell W R."/>
        </authorList>
    </citation>
    <scope>NUCLEOTIDE SEQUENCE</scope>
</reference>
<evidence type="ECO:0000256" key="8">
    <source>
        <dbReference type="ARBA" id="ARBA00043906"/>
    </source>
</evidence>
<evidence type="ECO:0000256" key="2">
    <source>
        <dbReference type="ARBA" id="ARBA00010617"/>
    </source>
</evidence>
<evidence type="ECO:0000313" key="11">
    <source>
        <dbReference type="EMBL" id="CAF3716790.1"/>
    </source>
</evidence>
<name>A0A818VVX7_9BILA</name>
<keyword evidence="3 9" id="KW-0349">Heme</keyword>
<keyword evidence="7 10" id="KW-0503">Monooxygenase</keyword>
<evidence type="ECO:0000256" key="7">
    <source>
        <dbReference type="ARBA" id="ARBA00023033"/>
    </source>
</evidence>
<dbReference type="PRINTS" id="PR00385">
    <property type="entry name" value="P450"/>
</dbReference>
<evidence type="ECO:0000256" key="6">
    <source>
        <dbReference type="ARBA" id="ARBA00023004"/>
    </source>
</evidence>
<comment type="function">
    <text evidence="8">Cytochromes P450 are a group of heme-thiolate monooxygenases. They oxidize a variety of structurally unrelated compounds, including steroids, fatty acids, and xenobiotics.</text>
</comment>
<dbReference type="EMBL" id="CAJOAZ010000810">
    <property type="protein sequence ID" value="CAF3716790.1"/>
    <property type="molecule type" value="Genomic_DNA"/>
</dbReference>
<dbReference type="GO" id="GO:0008395">
    <property type="term" value="F:steroid hydroxylase activity"/>
    <property type="evidence" value="ECO:0007669"/>
    <property type="project" value="TreeGrafter"/>
</dbReference>
<dbReference type="AlphaFoldDB" id="A0A818VVX7"/>
<dbReference type="Pfam" id="PF00067">
    <property type="entry name" value="p450"/>
    <property type="match status" value="1"/>
</dbReference>
<proteinExistence type="inferred from homology"/>
<sequence>MVSLTVFLFVFLLILIGLLCYFVHCRRVYFIRRNIPTPPISSLLFGHLTTLWSATSYSSQLYQWTQELNAPTYGLFEGTCPVYVSSNLEFLQEVFVKQFIKFNSRRKTFFAHLAGEERAHLVIAEADQWKRQRTIISPTFSAIKMRPLVPKMEECATVLIEQLDIIGKDVPIDMCEMYKRFSMDVICRCAFGIDDTDVQKNPDNIYLEKTTELFATDAELRPLAKINRILPQLGSLLTHFFYLLRWFNLSKTPANLWLVENIGQLVYVRLQSINDKKSKRHVDLMQLMIEAAQSETQDLSANELLSNVMAVLTAGHETTSFALGTCTYVLATRPDIQEKVLSELHEQSNSLDSMANYDTLISKLPYMDIFIREVLRMYPISIQIINRECMEDTEVCGHKITKGTRVQVDVLSVHNNPDYWGPQPVDEFWPERHLTKRHPLAYMPFGIGPRICVGARLALCNGNQIVSRKIAARI</sequence>